<keyword evidence="3" id="KW-1185">Reference proteome</keyword>
<dbReference type="KEGG" id="rhd:R2APBS1_0112"/>
<feature type="transmembrane region" description="Helical" evidence="1">
    <location>
        <begin position="6"/>
        <end position="23"/>
    </location>
</feature>
<sequence precursor="true">MEVVGSVSLVVLGAILGFVATKLSSWQESRSRRNLLIGMFKYELRRVKNEFPTYDESLVFHRDTLRFASIEKLIEGNCLSYKREGKLIQELLFFRIAVARYNDFVSVSNYTQNCGSMSNEAHREVFNIIADYHLLVREIKARITLLLPNEIPEVGGL</sequence>
<organism evidence="2 3">
    <name type="scientific">Rhodanobacter denitrificans</name>
    <dbReference type="NCBI Taxonomy" id="666685"/>
    <lineage>
        <taxon>Bacteria</taxon>
        <taxon>Pseudomonadati</taxon>
        <taxon>Pseudomonadota</taxon>
        <taxon>Gammaproteobacteria</taxon>
        <taxon>Lysobacterales</taxon>
        <taxon>Rhodanobacteraceae</taxon>
        <taxon>Rhodanobacter</taxon>
    </lineage>
</organism>
<dbReference type="HOGENOM" id="CLU_1676478_0_0_6"/>
<evidence type="ECO:0000313" key="2">
    <source>
        <dbReference type="EMBL" id="AGG87293.1"/>
    </source>
</evidence>
<keyword evidence="1" id="KW-0812">Transmembrane</keyword>
<keyword evidence="1" id="KW-0472">Membrane</keyword>
<protein>
    <submittedName>
        <fullName evidence="2">Uncharacterized protein</fullName>
    </submittedName>
</protein>
<name>M4NCX9_9GAMM</name>
<reference evidence="2 3" key="1">
    <citation type="submission" date="2012-04" db="EMBL/GenBank/DDBJ databases">
        <title>Complete genome of Rhodanobacter sp. 2APBS1.</title>
        <authorList>
            <consortium name="US DOE Joint Genome Institute"/>
            <person name="Huntemann M."/>
            <person name="Wei C.-L."/>
            <person name="Han J."/>
            <person name="Detter J.C."/>
            <person name="Han C."/>
            <person name="Tapia R."/>
            <person name="Munk A.C.C."/>
            <person name="Chen A."/>
            <person name="Krypides N."/>
            <person name="Mavromatis K."/>
            <person name="Markowitz V."/>
            <person name="Szeto E."/>
            <person name="Ivanova N."/>
            <person name="Mikhailova N."/>
            <person name="Ovchinnikova G."/>
            <person name="Pagani I."/>
            <person name="Pati A."/>
            <person name="Goodwin L."/>
            <person name="Peters L."/>
            <person name="Pitluck S."/>
            <person name="Woyke T."/>
            <person name="Prakash O."/>
            <person name="Elkins J."/>
            <person name="Brown S."/>
            <person name="Palumbo A."/>
            <person name="Hemme C."/>
            <person name="Zhou J."/>
            <person name="Watson D."/>
            <person name="Jardine P."/>
            <person name="Kostka J."/>
            <person name="Green S."/>
        </authorList>
    </citation>
    <scope>NUCLEOTIDE SEQUENCE [LARGE SCALE GENOMIC DNA]</scope>
    <source>
        <strain evidence="2 3">2APBS1</strain>
    </source>
</reference>
<accession>M4NCX9</accession>
<dbReference type="STRING" id="666685.R2APBS1_0112"/>
<dbReference type="EMBL" id="CP003470">
    <property type="protein sequence ID" value="AGG87293.1"/>
    <property type="molecule type" value="Genomic_DNA"/>
</dbReference>
<evidence type="ECO:0000256" key="1">
    <source>
        <dbReference type="SAM" id="Phobius"/>
    </source>
</evidence>
<proteinExistence type="predicted"/>
<keyword evidence="1" id="KW-1133">Transmembrane helix</keyword>
<dbReference type="AlphaFoldDB" id="M4NCX9"/>
<dbReference type="Proteomes" id="UP000011859">
    <property type="component" value="Chromosome"/>
</dbReference>
<dbReference type="RefSeq" id="WP_015446428.1">
    <property type="nucleotide sequence ID" value="NC_020541.1"/>
</dbReference>
<evidence type="ECO:0000313" key="3">
    <source>
        <dbReference type="Proteomes" id="UP000011859"/>
    </source>
</evidence>
<gene>
    <name evidence="2" type="ORF">R2APBS1_0112</name>
</gene>